<name>A0AAN7ALJ5_9PEZI</name>
<dbReference type="Gene3D" id="1.10.357.150">
    <property type="match status" value="1"/>
</dbReference>
<feature type="compositionally biased region" description="Acidic residues" evidence="1">
    <location>
        <begin position="441"/>
        <end position="451"/>
    </location>
</feature>
<organism evidence="3 4">
    <name type="scientific">Podospora australis</name>
    <dbReference type="NCBI Taxonomy" id="1536484"/>
    <lineage>
        <taxon>Eukaryota</taxon>
        <taxon>Fungi</taxon>
        <taxon>Dikarya</taxon>
        <taxon>Ascomycota</taxon>
        <taxon>Pezizomycotina</taxon>
        <taxon>Sordariomycetes</taxon>
        <taxon>Sordariomycetidae</taxon>
        <taxon>Sordariales</taxon>
        <taxon>Podosporaceae</taxon>
        <taxon>Podospora</taxon>
    </lineage>
</organism>
<feature type="region of interest" description="Disordered" evidence="1">
    <location>
        <begin position="412"/>
        <end position="508"/>
    </location>
</feature>
<evidence type="ECO:0000313" key="4">
    <source>
        <dbReference type="Proteomes" id="UP001302126"/>
    </source>
</evidence>
<dbReference type="GO" id="GO:0006888">
    <property type="term" value="P:endoplasmic reticulum to Golgi vesicle-mediated transport"/>
    <property type="evidence" value="ECO:0007669"/>
    <property type="project" value="TreeGrafter"/>
</dbReference>
<gene>
    <name evidence="3" type="ORF">QBC35DRAFT_486622</name>
</gene>
<sequence length="852" mass="93716">MAAATQNAPIAQISQALVDFTLNGSFPEENVSSLALQPEALPEAIKALADAKAKLQAEVHAINEETADDVRAWQTNAQSVQDDMLRSKALANEIIKASEAPAVSGKSLQEAEAKAAFLVRELNYNAQVQEALKGIRTVNRTLDEVEQARNERRILDALHLLERSWNELDAIPVSKSCRAVKLLDIRAFELKSDVHEVFDHVWNTLINVDIVNHRVSISSSRQDEPMNLPDAVIGLQAYKEVDQRMNQLWQNISEAVLAPRMDIQQPTLPGIHIADNVMGLQGSSDKSVKSLFTDLEQVFSFLVKTLPPDLVETISSTLLPEVIHRITCVWLDSAVPSSLNDMEKFQEVIALAKGFCGTLRKLGFSNLGDLQEWTDSAPRVWLSKCREAALDSIRTKLSQGLGTPTRVEKIEKQMVSRSEGQQLTASGATASADDDHGWGDAWDDGEEDASQEEQTATGAKKAPEDGDDGTDAWGWGDEAADEEELREATKKTAQEEDDDPTAAWGWGDEDTNETAAAANPKQTNPEQPATRELTLKESYSISSLPYPVLELISTIAEDGAALTQDSYANSPVAAAAAGLFSVPTLALAMFRAISPHYYSPIPGGNMYLYNDVTYLSEKLSDFASGWKTRTDISKRAQTMLRLDNDVKSLRAFANRAYTNELTLQKSILRDHLGSEQNLLQQDDAESSVSLAVSRVRSMALTWESILSRSVWQQAVGSLIDALASKIIGDVMDLPSIGQEEAYSIAKLIASVEELDDLFLPSKLQGFGTPKKGEIPVTSQFASLWLRLKYLSEVLQSNLRDVRFLWMEGELSLYFTADEVVDLVNASFEENVRTKEVVREIRGNPHPRGGGGE</sequence>
<evidence type="ECO:0000259" key="2">
    <source>
        <dbReference type="Pfam" id="PF22766"/>
    </source>
</evidence>
<dbReference type="GO" id="GO:1990423">
    <property type="term" value="C:RZZ complex"/>
    <property type="evidence" value="ECO:0007669"/>
    <property type="project" value="TreeGrafter"/>
</dbReference>
<dbReference type="GO" id="GO:0005737">
    <property type="term" value="C:cytoplasm"/>
    <property type="evidence" value="ECO:0007669"/>
    <property type="project" value="GOC"/>
</dbReference>
<feature type="domain" description="ZW10 C-terminal helical" evidence="2">
    <location>
        <begin position="689"/>
        <end position="838"/>
    </location>
</feature>
<dbReference type="PANTHER" id="PTHR12205:SF0">
    <property type="entry name" value="CENTROMERE_KINETOCHORE PROTEIN ZW10 HOMOLOG"/>
    <property type="match status" value="1"/>
</dbReference>
<proteinExistence type="predicted"/>
<accession>A0AAN7ALJ5</accession>
<reference evidence="3" key="1">
    <citation type="journal article" date="2023" name="Mol. Phylogenet. Evol.">
        <title>Genome-scale phylogeny and comparative genomics of the fungal order Sordariales.</title>
        <authorList>
            <person name="Hensen N."/>
            <person name="Bonometti L."/>
            <person name="Westerberg I."/>
            <person name="Brannstrom I.O."/>
            <person name="Guillou S."/>
            <person name="Cros-Aarteil S."/>
            <person name="Calhoun S."/>
            <person name="Haridas S."/>
            <person name="Kuo A."/>
            <person name="Mondo S."/>
            <person name="Pangilinan J."/>
            <person name="Riley R."/>
            <person name="LaButti K."/>
            <person name="Andreopoulos B."/>
            <person name="Lipzen A."/>
            <person name="Chen C."/>
            <person name="Yan M."/>
            <person name="Daum C."/>
            <person name="Ng V."/>
            <person name="Clum A."/>
            <person name="Steindorff A."/>
            <person name="Ohm R.A."/>
            <person name="Martin F."/>
            <person name="Silar P."/>
            <person name="Natvig D.O."/>
            <person name="Lalanne C."/>
            <person name="Gautier V."/>
            <person name="Ament-Velasquez S.L."/>
            <person name="Kruys A."/>
            <person name="Hutchinson M.I."/>
            <person name="Powell A.J."/>
            <person name="Barry K."/>
            <person name="Miller A.N."/>
            <person name="Grigoriev I.V."/>
            <person name="Debuchy R."/>
            <person name="Gladieux P."/>
            <person name="Hiltunen Thoren M."/>
            <person name="Johannesson H."/>
        </authorList>
    </citation>
    <scope>NUCLEOTIDE SEQUENCE</scope>
    <source>
        <strain evidence="3">PSN309</strain>
    </source>
</reference>
<dbReference type="Pfam" id="PF22766">
    <property type="entry name" value="ZW10_C2"/>
    <property type="match status" value="1"/>
</dbReference>
<dbReference type="InterPro" id="IPR055148">
    <property type="entry name" value="ZW10_C_2"/>
</dbReference>
<evidence type="ECO:0000256" key="1">
    <source>
        <dbReference type="SAM" id="MobiDB-lite"/>
    </source>
</evidence>
<keyword evidence="4" id="KW-1185">Reference proteome</keyword>
<dbReference type="AlphaFoldDB" id="A0AAN7ALJ5"/>
<reference evidence="3" key="2">
    <citation type="submission" date="2023-05" db="EMBL/GenBank/DDBJ databases">
        <authorList>
            <consortium name="Lawrence Berkeley National Laboratory"/>
            <person name="Steindorff A."/>
            <person name="Hensen N."/>
            <person name="Bonometti L."/>
            <person name="Westerberg I."/>
            <person name="Brannstrom I.O."/>
            <person name="Guillou S."/>
            <person name="Cros-Aarteil S."/>
            <person name="Calhoun S."/>
            <person name="Haridas S."/>
            <person name="Kuo A."/>
            <person name="Mondo S."/>
            <person name="Pangilinan J."/>
            <person name="Riley R."/>
            <person name="Labutti K."/>
            <person name="Andreopoulos B."/>
            <person name="Lipzen A."/>
            <person name="Chen C."/>
            <person name="Yanf M."/>
            <person name="Daum C."/>
            <person name="Ng V."/>
            <person name="Clum A."/>
            <person name="Ohm R."/>
            <person name="Martin F."/>
            <person name="Silar P."/>
            <person name="Natvig D."/>
            <person name="Lalanne C."/>
            <person name="Gautier V."/>
            <person name="Ament-Velasquez S.L."/>
            <person name="Kruys A."/>
            <person name="Hutchinson M.I."/>
            <person name="Powell A.J."/>
            <person name="Barry K."/>
            <person name="Miller A.N."/>
            <person name="Grigoriev I.V."/>
            <person name="Debuchy R."/>
            <person name="Gladieux P."/>
            <person name="Thoren M.H."/>
            <person name="Johannesson H."/>
        </authorList>
    </citation>
    <scope>NUCLEOTIDE SEQUENCE</scope>
    <source>
        <strain evidence="3">PSN309</strain>
    </source>
</reference>
<dbReference type="Proteomes" id="UP001302126">
    <property type="component" value="Unassembled WGS sequence"/>
</dbReference>
<dbReference type="GO" id="GO:0007094">
    <property type="term" value="P:mitotic spindle assembly checkpoint signaling"/>
    <property type="evidence" value="ECO:0007669"/>
    <property type="project" value="TreeGrafter"/>
</dbReference>
<dbReference type="InterPro" id="IPR046362">
    <property type="entry name" value="Zw10/DSL1_C_sf"/>
</dbReference>
<protein>
    <submittedName>
        <fullName evidence="3">Centromere/kinetochore protein zw10</fullName>
    </submittedName>
</protein>
<evidence type="ECO:0000313" key="3">
    <source>
        <dbReference type="EMBL" id="KAK4191618.1"/>
    </source>
</evidence>
<comment type="caution">
    <text evidence="3">The sequence shown here is derived from an EMBL/GenBank/DDBJ whole genome shotgun (WGS) entry which is preliminary data.</text>
</comment>
<dbReference type="PANTHER" id="PTHR12205">
    <property type="entry name" value="CENTROMERE/KINETOCHORE PROTEIN ZW10"/>
    <property type="match status" value="1"/>
</dbReference>
<dbReference type="EMBL" id="MU864358">
    <property type="protein sequence ID" value="KAK4191618.1"/>
    <property type="molecule type" value="Genomic_DNA"/>
</dbReference>